<dbReference type="PANTHER" id="PTHR43221:SF1">
    <property type="entry name" value="PROTEASE HTPX"/>
    <property type="match status" value="1"/>
</dbReference>
<keyword evidence="6 11" id="KW-0378">Hydrolase</keyword>
<keyword evidence="4 12" id="KW-0812">Transmembrane</keyword>
<feature type="transmembrane region" description="Helical" evidence="12">
    <location>
        <begin position="50"/>
        <end position="67"/>
    </location>
</feature>
<keyword evidence="8 12" id="KW-1133">Transmembrane helix</keyword>
<keyword evidence="5" id="KW-0479">Metal-binding</keyword>
<keyword evidence="15" id="KW-1185">Reference proteome</keyword>
<evidence type="ECO:0000256" key="1">
    <source>
        <dbReference type="ARBA" id="ARBA00004651"/>
    </source>
</evidence>
<dbReference type="GO" id="GO:0046872">
    <property type="term" value="F:metal ion binding"/>
    <property type="evidence" value="ECO:0007669"/>
    <property type="project" value="UniProtKB-KW"/>
</dbReference>
<evidence type="ECO:0000256" key="4">
    <source>
        <dbReference type="ARBA" id="ARBA00022692"/>
    </source>
</evidence>
<keyword evidence="10 12" id="KW-0472">Membrane</keyword>
<comment type="similarity">
    <text evidence="11">Belongs to the peptidase M48 family.</text>
</comment>
<evidence type="ECO:0000256" key="6">
    <source>
        <dbReference type="ARBA" id="ARBA00022801"/>
    </source>
</evidence>
<feature type="transmembrane region" description="Helical" evidence="12">
    <location>
        <begin position="21"/>
        <end position="44"/>
    </location>
</feature>
<feature type="transmembrane region" description="Helical" evidence="12">
    <location>
        <begin position="168"/>
        <end position="186"/>
    </location>
</feature>
<name>A0A1Y2LDX7_9PROT</name>
<dbReference type="Pfam" id="PF01435">
    <property type="entry name" value="Peptidase_M48"/>
    <property type="match status" value="1"/>
</dbReference>
<keyword evidence="9 11" id="KW-0482">Metalloprotease</keyword>
<comment type="subcellular location">
    <subcellularLocation>
        <location evidence="1">Cell membrane</location>
        <topology evidence="1">Multi-pass membrane protein</topology>
    </subcellularLocation>
</comment>
<dbReference type="InterPro" id="IPR001915">
    <property type="entry name" value="Peptidase_M48"/>
</dbReference>
<dbReference type="InterPro" id="IPR050083">
    <property type="entry name" value="HtpX_protease"/>
</dbReference>
<evidence type="ECO:0000256" key="2">
    <source>
        <dbReference type="ARBA" id="ARBA00022475"/>
    </source>
</evidence>
<evidence type="ECO:0000259" key="13">
    <source>
        <dbReference type="Pfam" id="PF01435"/>
    </source>
</evidence>
<evidence type="ECO:0000256" key="7">
    <source>
        <dbReference type="ARBA" id="ARBA00022833"/>
    </source>
</evidence>
<dbReference type="EMBL" id="JFKB01000003">
    <property type="protein sequence ID" value="OSQ49115.1"/>
    <property type="molecule type" value="Genomic_DNA"/>
</dbReference>
<organism evidence="14 15">
    <name type="scientific">Thalassospira alkalitolerans</name>
    <dbReference type="NCBI Taxonomy" id="1293890"/>
    <lineage>
        <taxon>Bacteria</taxon>
        <taxon>Pseudomonadati</taxon>
        <taxon>Pseudomonadota</taxon>
        <taxon>Alphaproteobacteria</taxon>
        <taxon>Rhodospirillales</taxon>
        <taxon>Thalassospiraceae</taxon>
        <taxon>Thalassospira</taxon>
    </lineage>
</organism>
<dbReference type="STRING" id="1293890.TALK_05830"/>
<keyword evidence="3 11" id="KW-0645">Protease</keyword>
<dbReference type="AlphaFoldDB" id="A0A1Y2LDX7"/>
<evidence type="ECO:0000313" key="14">
    <source>
        <dbReference type="EMBL" id="OSQ49115.1"/>
    </source>
</evidence>
<dbReference type="PANTHER" id="PTHR43221">
    <property type="entry name" value="PROTEASE HTPX"/>
    <property type="match status" value="1"/>
</dbReference>
<dbReference type="Gene3D" id="3.30.2010.10">
    <property type="entry name" value="Metalloproteases ('zincins'), catalytic domain"/>
    <property type="match status" value="1"/>
</dbReference>
<evidence type="ECO:0000313" key="15">
    <source>
        <dbReference type="Proteomes" id="UP000193396"/>
    </source>
</evidence>
<evidence type="ECO:0000256" key="11">
    <source>
        <dbReference type="RuleBase" id="RU003983"/>
    </source>
</evidence>
<dbReference type="OrthoDB" id="15218at2"/>
<evidence type="ECO:0000256" key="5">
    <source>
        <dbReference type="ARBA" id="ARBA00022723"/>
    </source>
</evidence>
<gene>
    <name evidence="14" type="ORF">TALK_05830</name>
</gene>
<feature type="domain" description="Peptidase M48" evidence="13">
    <location>
        <begin position="92"/>
        <end position="279"/>
    </location>
</feature>
<dbReference type="RefSeq" id="WP_085616821.1">
    <property type="nucleotide sequence ID" value="NZ_CAXBPE010000011.1"/>
</dbReference>
<evidence type="ECO:0000256" key="9">
    <source>
        <dbReference type="ARBA" id="ARBA00023049"/>
    </source>
</evidence>
<feature type="transmembrane region" description="Helical" evidence="12">
    <location>
        <begin position="192"/>
        <end position="209"/>
    </location>
</feature>
<dbReference type="Proteomes" id="UP000193396">
    <property type="component" value="Unassembled WGS sequence"/>
</dbReference>
<comment type="cofactor">
    <cofactor evidence="11">
        <name>Zn(2+)</name>
        <dbReference type="ChEBI" id="CHEBI:29105"/>
    </cofactor>
    <text evidence="11">Binds 1 zinc ion per subunit.</text>
</comment>
<reference evidence="14 15" key="1">
    <citation type="submission" date="2014-03" db="EMBL/GenBank/DDBJ databases">
        <title>The draft genome sequence of Thalassospira alkalitolerans JCM 18968.</title>
        <authorList>
            <person name="Lai Q."/>
            <person name="Shao Z."/>
        </authorList>
    </citation>
    <scope>NUCLEOTIDE SEQUENCE [LARGE SCALE GENOMIC DNA]</scope>
    <source>
        <strain evidence="14 15">JCM 18968</strain>
    </source>
</reference>
<keyword evidence="7 11" id="KW-0862">Zinc</keyword>
<evidence type="ECO:0000256" key="10">
    <source>
        <dbReference type="ARBA" id="ARBA00023136"/>
    </source>
</evidence>
<comment type="caution">
    <text evidence="14">The sequence shown here is derived from an EMBL/GenBank/DDBJ whole genome shotgun (WGS) entry which is preliminary data.</text>
</comment>
<protein>
    <submittedName>
        <fullName evidence="14">Peptidase M48</fullName>
    </submittedName>
</protein>
<dbReference type="GO" id="GO:0005886">
    <property type="term" value="C:plasma membrane"/>
    <property type="evidence" value="ECO:0007669"/>
    <property type="project" value="UniProtKB-SubCell"/>
</dbReference>
<evidence type="ECO:0000256" key="12">
    <source>
        <dbReference type="SAM" id="Phobius"/>
    </source>
</evidence>
<keyword evidence="2" id="KW-1003">Cell membrane</keyword>
<evidence type="ECO:0000256" key="8">
    <source>
        <dbReference type="ARBA" id="ARBA00022989"/>
    </source>
</evidence>
<dbReference type="GO" id="GO:0006508">
    <property type="term" value="P:proteolysis"/>
    <property type="evidence" value="ECO:0007669"/>
    <property type="project" value="UniProtKB-KW"/>
</dbReference>
<proteinExistence type="inferred from homology"/>
<accession>A0A1Y2LDX7</accession>
<dbReference type="GO" id="GO:0004222">
    <property type="term" value="F:metalloendopeptidase activity"/>
    <property type="evidence" value="ECO:0007669"/>
    <property type="project" value="InterPro"/>
</dbReference>
<sequence length="298" mass="32425">MENEKPNLPVFLQQFLAISPGGVSHTVPLMACMAGVLATCAWMLGGVSMAISAAIAVALMLAVAPMISPDVLMKLLRARPLDIAAYPAIYEMAAMLAHRAGLDYLPKLFLLPGKGVNAITTGTAGDTTIAISSDALHGLSPRQMRAVLAHEIAHAWHGDTRILLMTDVLYRATWTIALFGLMVFIFGSFNPPAWMIIVFGTIPTISFLLQRAVIRDREFAADHGASDLLNGPEDMIDALLHIDKINRKRLGLIPYRSTQPPSLLDTHPSVKVRIEALRGINPGTWQKFFETRRPPGTT</sequence>
<evidence type="ECO:0000256" key="3">
    <source>
        <dbReference type="ARBA" id="ARBA00022670"/>
    </source>
</evidence>